<dbReference type="FunFam" id="3.30.200.20:FF:000306">
    <property type="entry name" value="IKS protein kinase"/>
    <property type="match status" value="1"/>
</dbReference>
<comment type="catalytic activity">
    <reaction evidence="9">
        <text>L-seryl-[protein] + ATP = O-phospho-L-seryl-[protein] + ADP + H(+)</text>
        <dbReference type="Rhea" id="RHEA:17989"/>
        <dbReference type="Rhea" id="RHEA-COMP:9863"/>
        <dbReference type="Rhea" id="RHEA-COMP:11604"/>
        <dbReference type="ChEBI" id="CHEBI:15378"/>
        <dbReference type="ChEBI" id="CHEBI:29999"/>
        <dbReference type="ChEBI" id="CHEBI:30616"/>
        <dbReference type="ChEBI" id="CHEBI:83421"/>
        <dbReference type="ChEBI" id="CHEBI:456216"/>
        <dbReference type="EC" id="2.7.11.1"/>
    </reaction>
</comment>
<feature type="transmembrane region" description="Helical" evidence="11">
    <location>
        <begin position="588"/>
        <end position="606"/>
    </location>
</feature>
<evidence type="ECO:0000256" key="6">
    <source>
        <dbReference type="ARBA" id="ARBA00022840"/>
    </source>
</evidence>
<keyword evidence="3" id="KW-0808">Transferase</keyword>
<comment type="catalytic activity">
    <reaction evidence="8">
        <text>L-threonyl-[protein] + ATP = O-phospho-L-threonyl-[protein] + ADP + H(+)</text>
        <dbReference type="Rhea" id="RHEA:46608"/>
        <dbReference type="Rhea" id="RHEA-COMP:11060"/>
        <dbReference type="Rhea" id="RHEA-COMP:11605"/>
        <dbReference type="ChEBI" id="CHEBI:15378"/>
        <dbReference type="ChEBI" id="CHEBI:30013"/>
        <dbReference type="ChEBI" id="CHEBI:30616"/>
        <dbReference type="ChEBI" id="CHEBI:61977"/>
        <dbReference type="ChEBI" id="CHEBI:456216"/>
        <dbReference type="EC" id="2.7.11.1"/>
    </reaction>
</comment>
<evidence type="ECO:0000256" key="3">
    <source>
        <dbReference type="ARBA" id="ARBA00022679"/>
    </source>
</evidence>
<evidence type="ECO:0000256" key="4">
    <source>
        <dbReference type="ARBA" id="ARBA00022741"/>
    </source>
</evidence>
<dbReference type="Gene3D" id="3.30.200.20">
    <property type="entry name" value="Phosphorylase Kinase, domain 1"/>
    <property type="match status" value="1"/>
</dbReference>
<feature type="domain" description="Protein kinase" evidence="12">
    <location>
        <begin position="195"/>
        <end position="514"/>
    </location>
</feature>
<dbReference type="Proteomes" id="UP001320245">
    <property type="component" value="Unassembled WGS sequence"/>
</dbReference>
<keyword evidence="11" id="KW-1133">Transmembrane helix</keyword>
<feature type="region of interest" description="Disordered" evidence="10">
    <location>
        <begin position="97"/>
        <end position="117"/>
    </location>
</feature>
<evidence type="ECO:0000256" key="1">
    <source>
        <dbReference type="ARBA" id="ARBA00012513"/>
    </source>
</evidence>
<reference evidence="13 14" key="1">
    <citation type="journal article" date="2023" name="PLoS ONE">
        <title>Cytospora paraplurivora sp. nov. isolated from orchards with fruit tree decline syndrome in Ontario, Canada.</title>
        <authorList>
            <person name="Ilyukhin E."/>
            <person name="Nguyen H.D.T."/>
            <person name="Castle A.J."/>
            <person name="Ellouze W."/>
        </authorList>
    </citation>
    <scope>NUCLEOTIDE SEQUENCE [LARGE SCALE GENOMIC DNA]</scope>
    <source>
        <strain evidence="13 14">FDS-564</strain>
    </source>
</reference>
<sequence>MHYGNAVICRANSNKDIVTTHYKITEDKPRVLFVTRLLENTSPRHLSNWEPGKLDMSIVPYHSRGREIVLRHHNAVVVRDPSSRRLEIDRALDECPTCHQPLRSSSPEQPYDAASDSDSYVNPEYFRMLRDRHGFFPDPPPSSPIRRLVHSFDDEEEIIPDDVQDAEFVSSSPAPQAGSRIRRDAFQPNYFRSFFVEERELGRGGKGVVLLVRHEIDGCHLGYFACKRVPVGDDHTWLEKVLVEVELLAKLSHPNLVSYRHVWLEDVSLNRFGPSVACAFILQQYCNGGDLLHKVVGKFPEQTTKEQLKAQMRRRSKGQLETPSNLWTAQSQLQLQEIYSYFRDITSGLAYLHAANYIHRDLKPSNCLLHEERGKVTCLISDFGEVQPENVARKSTGSTGTISYCAPEVLRRDATGIYGNFTTKSDIFSLGMILYFMCFGRLPYHSANTIYEELEDVDVLRAEITDWKGFEDERRERPELPGELYTLLKQLLALDPAERPSANEVLAALKHVTSLEGMSRGSSSSLGIQGRRIQSLDSPRAPSTPVPGLLDVYIKLGQLIRTLDDSTSPFFRFALFLLKMMVLARTCWPVGINMTVGGGLVVAAAVDLTWTLDLKKSFVLFLIHLVLVFIFQARAELCLLQPEPWDWDPAFNIEGSNAS</sequence>
<evidence type="ECO:0000256" key="11">
    <source>
        <dbReference type="SAM" id="Phobius"/>
    </source>
</evidence>
<dbReference type="Gene3D" id="1.10.510.10">
    <property type="entry name" value="Transferase(Phosphotransferase) domain 1"/>
    <property type="match status" value="1"/>
</dbReference>
<dbReference type="GO" id="GO:0005634">
    <property type="term" value="C:nucleus"/>
    <property type="evidence" value="ECO:0007669"/>
    <property type="project" value="TreeGrafter"/>
</dbReference>
<dbReference type="GO" id="GO:0005524">
    <property type="term" value="F:ATP binding"/>
    <property type="evidence" value="ECO:0007669"/>
    <property type="project" value="UniProtKB-KW"/>
</dbReference>
<dbReference type="SUPFAM" id="SSF56112">
    <property type="entry name" value="Protein kinase-like (PK-like)"/>
    <property type="match status" value="1"/>
</dbReference>
<comment type="caution">
    <text evidence="13">The sequence shown here is derived from an EMBL/GenBank/DDBJ whole genome shotgun (WGS) entry which is preliminary data.</text>
</comment>
<keyword evidence="5 13" id="KW-0418">Kinase</keyword>
<dbReference type="PROSITE" id="PS50011">
    <property type="entry name" value="PROTEIN_KINASE_DOM"/>
    <property type="match status" value="1"/>
</dbReference>
<dbReference type="EC" id="2.7.11.1" evidence="1"/>
<keyword evidence="2" id="KW-0723">Serine/threonine-protein kinase</keyword>
<protein>
    <recommendedName>
        <fullName evidence="1">non-specific serine/threonine protein kinase</fullName>
        <ecNumber evidence="1">2.7.11.1</ecNumber>
    </recommendedName>
</protein>
<accession>A0AAN9YEC3</accession>
<evidence type="ECO:0000256" key="7">
    <source>
        <dbReference type="ARBA" id="ARBA00037982"/>
    </source>
</evidence>
<evidence type="ECO:0000256" key="2">
    <source>
        <dbReference type="ARBA" id="ARBA00022527"/>
    </source>
</evidence>
<dbReference type="GO" id="GO:0004674">
    <property type="term" value="F:protein serine/threonine kinase activity"/>
    <property type="evidence" value="ECO:0007669"/>
    <property type="project" value="UniProtKB-KW"/>
</dbReference>
<dbReference type="PANTHER" id="PTHR11042">
    <property type="entry name" value="EUKARYOTIC TRANSLATION INITIATION FACTOR 2-ALPHA KINASE EIF2-ALPHA KINASE -RELATED"/>
    <property type="match status" value="1"/>
</dbReference>
<keyword evidence="6" id="KW-0067">ATP-binding</keyword>
<keyword evidence="11" id="KW-0812">Transmembrane</keyword>
<dbReference type="PANTHER" id="PTHR11042:SF138">
    <property type="entry name" value="SERINE_THREONINE-PROTEIN KINASE IKS1-RELATED"/>
    <property type="match status" value="1"/>
</dbReference>
<keyword evidence="4" id="KW-0547">Nucleotide-binding</keyword>
<evidence type="ECO:0000256" key="10">
    <source>
        <dbReference type="SAM" id="MobiDB-lite"/>
    </source>
</evidence>
<evidence type="ECO:0000259" key="12">
    <source>
        <dbReference type="PROSITE" id="PS50011"/>
    </source>
</evidence>
<dbReference type="SMART" id="SM00220">
    <property type="entry name" value="S_TKc"/>
    <property type="match status" value="1"/>
</dbReference>
<gene>
    <name evidence="13" type="primary">IKS1</name>
    <name evidence="13" type="ORF">SLS53_006220</name>
</gene>
<dbReference type="InterPro" id="IPR000719">
    <property type="entry name" value="Prot_kinase_dom"/>
</dbReference>
<dbReference type="PROSITE" id="PS00108">
    <property type="entry name" value="PROTEIN_KINASE_ST"/>
    <property type="match status" value="1"/>
</dbReference>
<dbReference type="InterPro" id="IPR008271">
    <property type="entry name" value="Ser/Thr_kinase_AS"/>
</dbReference>
<comment type="similarity">
    <text evidence="7">Belongs to the protein kinase superfamily. Ser/Thr protein kinase family. GCN2 subfamily.</text>
</comment>
<dbReference type="Pfam" id="PF00069">
    <property type="entry name" value="Pkinase"/>
    <property type="match status" value="1"/>
</dbReference>
<keyword evidence="11" id="KW-0472">Membrane</keyword>
<dbReference type="InterPro" id="IPR050339">
    <property type="entry name" value="CC_SR_Kinase"/>
</dbReference>
<dbReference type="AlphaFoldDB" id="A0AAN9YEC3"/>
<proteinExistence type="inferred from homology"/>
<keyword evidence="14" id="KW-1185">Reference proteome</keyword>
<evidence type="ECO:0000313" key="14">
    <source>
        <dbReference type="Proteomes" id="UP001320245"/>
    </source>
</evidence>
<dbReference type="EMBL" id="JAJSPL020000026">
    <property type="protein sequence ID" value="KAK7738405.1"/>
    <property type="molecule type" value="Genomic_DNA"/>
</dbReference>
<name>A0AAN9YEC3_9PEZI</name>
<evidence type="ECO:0000256" key="8">
    <source>
        <dbReference type="ARBA" id="ARBA00047899"/>
    </source>
</evidence>
<dbReference type="FunFam" id="1.10.510.10:FF:000699">
    <property type="entry name" value="Probable serine/threonine-protein kinase iksA"/>
    <property type="match status" value="1"/>
</dbReference>
<organism evidence="13 14">
    <name type="scientific">Cytospora paraplurivora</name>
    <dbReference type="NCBI Taxonomy" id="2898453"/>
    <lineage>
        <taxon>Eukaryota</taxon>
        <taxon>Fungi</taxon>
        <taxon>Dikarya</taxon>
        <taxon>Ascomycota</taxon>
        <taxon>Pezizomycotina</taxon>
        <taxon>Sordariomycetes</taxon>
        <taxon>Sordariomycetidae</taxon>
        <taxon>Diaporthales</taxon>
        <taxon>Cytosporaceae</taxon>
        <taxon>Cytospora</taxon>
    </lineage>
</organism>
<feature type="transmembrane region" description="Helical" evidence="11">
    <location>
        <begin position="618"/>
        <end position="635"/>
    </location>
</feature>
<dbReference type="InterPro" id="IPR011009">
    <property type="entry name" value="Kinase-like_dom_sf"/>
</dbReference>
<evidence type="ECO:0000256" key="5">
    <source>
        <dbReference type="ARBA" id="ARBA00022777"/>
    </source>
</evidence>
<evidence type="ECO:0000313" key="13">
    <source>
        <dbReference type="EMBL" id="KAK7738405.1"/>
    </source>
</evidence>
<evidence type="ECO:0000256" key="9">
    <source>
        <dbReference type="ARBA" id="ARBA00048679"/>
    </source>
</evidence>
<dbReference type="GO" id="GO:0005737">
    <property type="term" value="C:cytoplasm"/>
    <property type="evidence" value="ECO:0007669"/>
    <property type="project" value="TreeGrafter"/>
</dbReference>